<sequence length="136" mass="14254">MKVANASDDGHCGEERDANNTASYRKPEADAATRASFLPDLSTTKHPVDASTSIPPIEFREWSGMAAIVTEAWSTVGFGDAAGVNGWAVLVGINEVAARISSNLGPAASFVRAAHVCADRVSASERKDGVHNGQTR</sequence>
<dbReference type="OrthoDB" id="10370477at2759"/>
<evidence type="ECO:0000313" key="5">
    <source>
        <dbReference type="Proteomes" id="UP000429607"/>
    </source>
</evidence>
<comment type="caution">
    <text evidence="4">The sequence shown here is derived from an EMBL/GenBank/DDBJ whole genome shotgun (WGS) entry which is preliminary data.</text>
</comment>
<gene>
    <name evidence="3" type="ORF">PR001_g20441</name>
    <name evidence="2" type="ORF">PR002_g21021</name>
    <name evidence="4" type="ORF">PR003_g21549</name>
</gene>
<dbReference type="Proteomes" id="UP000435112">
    <property type="component" value="Unassembled WGS sequence"/>
</dbReference>
<evidence type="ECO:0000313" key="2">
    <source>
        <dbReference type="EMBL" id="KAE8990904.1"/>
    </source>
</evidence>
<evidence type="ECO:0000313" key="3">
    <source>
        <dbReference type="EMBL" id="KAE8994298.1"/>
    </source>
</evidence>
<dbReference type="Proteomes" id="UP000429607">
    <property type="component" value="Unassembled WGS sequence"/>
</dbReference>
<dbReference type="Proteomes" id="UP000434957">
    <property type="component" value="Unassembled WGS sequence"/>
</dbReference>
<evidence type="ECO:0000256" key="1">
    <source>
        <dbReference type="SAM" id="MobiDB-lite"/>
    </source>
</evidence>
<accession>A0A6A4DDE3</accession>
<dbReference type="AlphaFoldDB" id="A0A6A4DDE3"/>
<proteinExistence type="predicted"/>
<dbReference type="EMBL" id="QXFU01002070">
    <property type="protein sequence ID" value="KAE8990904.1"/>
    <property type="molecule type" value="Genomic_DNA"/>
</dbReference>
<evidence type="ECO:0000313" key="4">
    <source>
        <dbReference type="EMBL" id="KAE9305246.1"/>
    </source>
</evidence>
<reference evidence="4 6" key="1">
    <citation type="submission" date="2018-08" db="EMBL/GenBank/DDBJ databases">
        <title>Genomic investigation of the strawberry pathogen Phytophthora fragariae indicates pathogenicity is determined by transcriptional variation in three key races.</title>
        <authorList>
            <person name="Adams T.M."/>
            <person name="Armitage A.D."/>
            <person name="Sobczyk M.K."/>
            <person name="Bates H.J."/>
            <person name="Dunwell J.M."/>
            <person name="Nellist C.F."/>
            <person name="Harrison R.J."/>
        </authorList>
    </citation>
    <scope>NUCLEOTIDE SEQUENCE [LARGE SCALE GENOMIC DNA]</scope>
    <source>
        <strain evidence="3 5">SCRP249</strain>
        <strain evidence="2 7">SCRP324</strain>
        <strain evidence="4 6">SCRP333</strain>
    </source>
</reference>
<dbReference type="EMBL" id="QXFT01002032">
    <property type="protein sequence ID" value="KAE9305246.1"/>
    <property type="molecule type" value="Genomic_DNA"/>
</dbReference>
<evidence type="ECO:0000313" key="7">
    <source>
        <dbReference type="Proteomes" id="UP000435112"/>
    </source>
</evidence>
<protein>
    <submittedName>
        <fullName evidence="4">Uncharacterized protein</fullName>
    </submittedName>
</protein>
<evidence type="ECO:0000313" key="6">
    <source>
        <dbReference type="Proteomes" id="UP000434957"/>
    </source>
</evidence>
<organism evidence="4 6">
    <name type="scientific">Phytophthora rubi</name>
    <dbReference type="NCBI Taxonomy" id="129364"/>
    <lineage>
        <taxon>Eukaryota</taxon>
        <taxon>Sar</taxon>
        <taxon>Stramenopiles</taxon>
        <taxon>Oomycota</taxon>
        <taxon>Peronosporomycetes</taxon>
        <taxon>Peronosporales</taxon>
        <taxon>Peronosporaceae</taxon>
        <taxon>Phytophthora</taxon>
    </lineage>
</organism>
<name>A0A6A4DDE3_9STRA</name>
<dbReference type="EMBL" id="QXFV01002013">
    <property type="protein sequence ID" value="KAE8994298.1"/>
    <property type="molecule type" value="Genomic_DNA"/>
</dbReference>
<feature type="compositionally biased region" description="Basic and acidic residues" evidence="1">
    <location>
        <begin position="8"/>
        <end position="18"/>
    </location>
</feature>
<feature type="region of interest" description="Disordered" evidence="1">
    <location>
        <begin position="1"/>
        <end position="29"/>
    </location>
</feature>
<keyword evidence="6" id="KW-1185">Reference proteome</keyword>